<evidence type="ECO:0000256" key="7">
    <source>
        <dbReference type="ARBA" id="ARBA00032345"/>
    </source>
</evidence>
<dbReference type="InterPro" id="IPR015946">
    <property type="entry name" value="KH_dom-like_a/b"/>
</dbReference>
<evidence type="ECO:0000313" key="12">
    <source>
        <dbReference type="EMBL" id="HEA87921.1"/>
    </source>
</evidence>
<sequence length="425" mass="47835">MTPAVAIVGRPNVGKSTLFNRLVGGRVAITLREPGVTRDRLIRPVRWQDREFLVIDTGGYVPDAEEQIQQEITRQVELALSEAAVIILVVDGTAGLLPLDEELASRLRAQGRRFLLAVNKCDRRRQFDETEFYRLGAERVFTISAEHGTGVDELLDAVIAELPPVKLSAPTGLALAILGRPNVGKSTILNQLLGRERAIVTPVPGTTRDVIEETFEFEDEIFRIVDTAGIRRRTRIDQPVEYYSVRRAIDAINRCDIALVVIDATEGPTAQDKRIINLVTERDKGLVIIANKTDLIPRELKKKVEEYITRNLEFVSYAPLVYTCALRGRGVWDAVRQAKAVYHSGAMRISSRFLRETILAQLKENPPAPGCFVLGLSQTGTRPPVFRLRVSRPEAVKSRYQRYVLNLIRNQFRFTGYPLRLRLTD</sequence>
<evidence type="ECO:0000256" key="10">
    <source>
        <dbReference type="RuleBase" id="RU004481"/>
    </source>
</evidence>
<dbReference type="CDD" id="cd01895">
    <property type="entry name" value="EngA2"/>
    <property type="match status" value="1"/>
</dbReference>
<keyword evidence="5 8" id="KW-0547">Nucleotide-binding</keyword>
<dbReference type="EMBL" id="DSLG01000008">
    <property type="protein sequence ID" value="HEA87921.1"/>
    <property type="molecule type" value="Genomic_DNA"/>
</dbReference>
<dbReference type="PANTHER" id="PTHR43834:SF6">
    <property type="entry name" value="GTPASE DER"/>
    <property type="match status" value="1"/>
</dbReference>
<evidence type="ECO:0000256" key="5">
    <source>
        <dbReference type="ARBA" id="ARBA00022741"/>
    </source>
</evidence>
<evidence type="ECO:0000256" key="4">
    <source>
        <dbReference type="ARBA" id="ARBA00022737"/>
    </source>
</evidence>
<accession>A0A7C3IXS2</accession>
<evidence type="ECO:0000256" key="6">
    <source>
        <dbReference type="ARBA" id="ARBA00023134"/>
    </source>
</evidence>
<dbReference type="InterPro" id="IPR027417">
    <property type="entry name" value="P-loop_NTPase"/>
</dbReference>
<feature type="binding site" evidence="8">
    <location>
        <begin position="226"/>
        <end position="230"/>
    </location>
    <ligand>
        <name>GTP</name>
        <dbReference type="ChEBI" id="CHEBI:37565"/>
        <label>2</label>
    </ligand>
</feature>
<dbReference type="Pfam" id="PF01926">
    <property type="entry name" value="MMR_HSR1"/>
    <property type="match status" value="2"/>
</dbReference>
<dbReference type="Pfam" id="PF14714">
    <property type="entry name" value="KH_dom-like"/>
    <property type="match status" value="1"/>
</dbReference>
<dbReference type="InterPro" id="IPR032859">
    <property type="entry name" value="KH_dom-like"/>
</dbReference>
<name>A0A7C3IXS2_UNCW3</name>
<dbReference type="PROSITE" id="PS51712">
    <property type="entry name" value="G_ENGA"/>
    <property type="match status" value="2"/>
</dbReference>
<feature type="binding site" evidence="8">
    <location>
        <begin position="119"/>
        <end position="122"/>
    </location>
    <ligand>
        <name>GTP</name>
        <dbReference type="ChEBI" id="CHEBI:37565"/>
        <label>1</label>
    </ligand>
</feature>
<evidence type="ECO:0000256" key="9">
    <source>
        <dbReference type="PROSITE-ProRule" id="PRU01049"/>
    </source>
</evidence>
<dbReference type="NCBIfam" id="TIGR03594">
    <property type="entry name" value="GTPase_EngA"/>
    <property type="match status" value="1"/>
</dbReference>
<feature type="binding site" evidence="8">
    <location>
        <begin position="56"/>
        <end position="60"/>
    </location>
    <ligand>
        <name>GTP</name>
        <dbReference type="ChEBI" id="CHEBI:37565"/>
        <label>1</label>
    </ligand>
</feature>
<comment type="subunit">
    <text evidence="8">Associates with the 50S ribosomal subunit.</text>
</comment>
<feature type="binding site" evidence="8">
    <location>
        <begin position="9"/>
        <end position="16"/>
    </location>
    <ligand>
        <name>GTP</name>
        <dbReference type="ChEBI" id="CHEBI:37565"/>
        <label>1</label>
    </ligand>
</feature>
<dbReference type="HAMAP" id="MF_00195">
    <property type="entry name" value="GTPase_Der"/>
    <property type="match status" value="1"/>
</dbReference>
<dbReference type="InterPro" id="IPR031166">
    <property type="entry name" value="G_ENGA"/>
</dbReference>
<dbReference type="GO" id="GO:0043022">
    <property type="term" value="F:ribosome binding"/>
    <property type="evidence" value="ECO:0007669"/>
    <property type="project" value="TreeGrafter"/>
</dbReference>
<comment type="similarity">
    <text evidence="1 8 9 10">Belongs to the TRAFAC class TrmE-Era-EngA-EngB-Septin-like GTPase superfamily. EngA (Der) GTPase family.</text>
</comment>
<keyword evidence="3 8" id="KW-0690">Ribosome biogenesis</keyword>
<dbReference type="PRINTS" id="PR00326">
    <property type="entry name" value="GTP1OBG"/>
</dbReference>
<feature type="binding site" evidence="8">
    <location>
        <begin position="291"/>
        <end position="294"/>
    </location>
    <ligand>
        <name>GTP</name>
        <dbReference type="ChEBI" id="CHEBI:37565"/>
        <label>2</label>
    </ligand>
</feature>
<dbReference type="GO" id="GO:0042254">
    <property type="term" value="P:ribosome biogenesis"/>
    <property type="evidence" value="ECO:0007669"/>
    <property type="project" value="UniProtKB-KW"/>
</dbReference>
<feature type="domain" description="EngA-type G" evidence="11">
    <location>
        <begin position="3"/>
        <end position="166"/>
    </location>
</feature>
<evidence type="ECO:0000256" key="2">
    <source>
        <dbReference type="ARBA" id="ARBA00020953"/>
    </source>
</evidence>
<reference evidence="13" key="1">
    <citation type="journal article" date="2020" name="mSystems">
        <title>Genome- and Community-Level Interaction Insights into Carbon Utilization and Element Cycling Functions of Hydrothermarchaeota in Hydrothermal Sediment.</title>
        <authorList>
            <person name="Zhou Z."/>
            <person name="Liu Y."/>
            <person name="Xu W."/>
            <person name="Pan J."/>
            <person name="Luo Z.H."/>
            <person name="Li M."/>
        </authorList>
    </citation>
    <scope>NUCLEOTIDE SEQUENCE [LARGE SCALE GENOMIC DNA]</scope>
    <source>
        <strain evidence="12">SpSt-265</strain>
        <strain evidence="13">SpSt-465</strain>
    </source>
</reference>
<evidence type="ECO:0000256" key="8">
    <source>
        <dbReference type="HAMAP-Rule" id="MF_00195"/>
    </source>
</evidence>
<dbReference type="Gene3D" id="3.30.300.20">
    <property type="match status" value="1"/>
</dbReference>
<dbReference type="CDD" id="cd01894">
    <property type="entry name" value="EngA1"/>
    <property type="match status" value="1"/>
</dbReference>
<organism evidence="13">
    <name type="scientific">candidate division WOR-3 bacterium</name>
    <dbReference type="NCBI Taxonomy" id="2052148"/>
    <lineage>
        <taxon>Bacteria</taxon>
        <taxon>Bacteria division WOR-3</taxon>
    </lineage>
</organism>
<gene>
    <name evidence="8" type="primary">der</name>
    <name evidence="12" type="ORF">ENP94_07975</name>
    <name evidence="13" type="ORF">ENS16_03620</name>
</gene>
<dbReference type="PANTHER" id="PTHR43834">
    <property type="entry name" value="GTPASE DER"/>
    <property type="match status" value="1"/>
</dbReference>
<dbReference type="AlphaFoldDB" id="A0A7C3IXS2"/>
<dbReference type="InterPro" id="IPR016484">
    <property type="entry name" value="GTPase_Der"/>
</dbReference>
<dbReference type="SUPFAM" id="SSF52540">
    <property type="entry name" value="P-loop containing nucleoside triphosphate hydrolases"/>
    <property type="match status" value="2"/>
</dbReference>
<dbReference type="NCBIfam" id="TIGR00231">
    <property type="entry name" value="small_GTP"/>
    <property type="match status" value="2"/>
</dbReference>
<evidence type="ECO:0000313" key="13">
    <source>
        <dbReference type="EMBL" id="HFJ53759.1"/>
    </source>
</evidence>
<proteinExistence type="inferred from homology"/>
<comment type="function">
    <text evidence="8 10">GTPase that plays an essential role in the late steps of ribosome biogenesis.</text>
</comment>
<dbReference type="PIRSF" id="PIRSF006485">
    <property type="entry name" value="GTP-binding_EngA"/>
    <property type="match status" value="1"/>
</dbReference>
<comment type="caution">
    <text evidence="13">The sequence shown here is derived from an EMBL/GenBank/DDBJ whole genome shotgun (WGS) entry which is preliminary data.</text>
</comment>
<dbReference type="Gene3D" id="3.40.50.300">
    <property type="entry name" value="P-loop containing nucleotide triphosphate hydrolases"/>
    <property type="match status" value="2"/>
</dbReference>
<evidence type="ECO:0000256" key="3">
    <source>
        <dbReference type="ARBA" id="ARBA00022517"/>
    </source>
</evidence>
<evidence type="ECO:0000259" key="11">
    <source>
        <dbReference type="PROSITE" id="PS51712"/>
    </source>
</evidence>
<dbReference type="EMBL" id="DSTU01000004">
    <property type="protein sequence ID" value="HFJ53759.1"/>
    <property type="molecule type" value="Genomic_DNA"/>
</dbReference>
<dbReference type="GO" id="GO:0005525">
    <property type="term" value="F:GTP binding"/>
    <property type="evidence" value="ECO:0007669"/>
    <property type="project" value="UniProtKB-UniRule"/>
</dbReference>
<feature type="binding site" evidence="8">
    <location>
        <begin position="179"/>
        <end position="186"/>
    </location>
    <ligand>
        <name>GTP</name>
        <dbReference type="ChEBI" id="CHEBI:37565"/>
        <label>2</label>
    </ligand>
</feature>
<evidence type="ECO:0000256" key="1">
    <source>
        <dbReference type="ARBA" id="ARBA00008279"/>
    </source>
</evidence>
<dbReference type="FunFam" id="3.40.50.300:FF:000040">
    <property type="entry name" value="GTPase Der"/>
    <property type="match status" value="1"/>
</dbReference>
<feature type="domain" description="EngA-type G" evidence="11">
    <location>
        <begin position="173"/>
        <end position="346"/>
    </location>
</feature>
<protein>
    <recommendedName>
        <fullName evidence="2 8">GTPase Der</fullName>
    </recommendedName>
    <alternativeName>
        <fullName evidence="7 8">GTP-binding protein EngA</fullName>
    </alternativeName>
</protein>
<dbReference type="InterPro" id="IPR005225">
    <property type="entry name" value="Small_GTP-bd"/>
</dbReference>
<keyword evidence="4 10" id="KW-0677">Repeat</keyword>
<keyword evidence="6 8" id="KW-0342">GTP-binding</keyword>
<dbReference type="InterPro" id="IPR006073">
    <property type="entry name" value="GTP-bd"/>
</dbReference>